<keyword evidence="7 11" id="KW-1133">Transmembrane helix</keyword>
<reference evidence="13" key="2">
    <citation type="journal article" date="2023" name="Science">
        <title>Genomic signatures of disease resistance in endangered staghorn corals.</title>
        <authorList>
            <person name="Vollmer S.V."/>
            <person name="Selwyn J.D."/>
            <person name="Despard B.A."/>
            <person name="Roesel C.L."/>
        </authorList>
    </citation>
    <scope>NUCLEOTIDE SEQUENCE</scope>
    <source>
        <strain evidence="13">K2</strain>
    </source>
</reference>
<keyword evidence="6" id="KW-0862">Zinc</keyword>
<dbReference type="Proteomes" id="UP001249851">
    <property type="component" value="Unassembled WGS sequence"/>
</dbReference>
<evidence type="ECO:0000256" key="3">
    <source>
        <dbReference type="ARBA" id="ARBA00008731"/>
    </source>
</evidence>
<evidence type="ECO:0000313" key="14">
    <source>
        <dbReference type="Proteomes" id="UP001249851"/>
    </source>
</evidence>
<gene>
    <name evidence="13" type="ORF">P5673_013795</name>
</gene>
<evidence type="ECO:0000259" key="12">
    <source>
        <dbReference type="Pfam" id="PF01545"/>
    </source>
</evidence>
<evidence type="ECO:0000256" key="2">
    <source>
        <dbReference type="ARBA" id="ARBA00004644"/>
    </source>
</evidence>
<keyword evidence="4 11" id="KW-0812">Transmembrane</keyword>
<protein>
    <submittedName>
        <fullName evidence="13">Transmembrane protein 163</fullName>
    </submittedName>
</protein>
<evidence type="ECO:0000256" key="9">
    <source>
        <dbReference type="ARBA" id="ARBA00023136"/>
    </source>
</evidence>
<feature type="domain" description="Cation efflux protein transmembrane" evidence="12">
    <location>
        <begin position="67"/>
        <end position="247"/>
    </location>
</feature>
<dbReference type="Pfam" id="PF01545">
    <property type="entry name" value="Cation_efflux"/>
    <property type="match status" value="1"/>
</dbReference>
<evidence type="ECO:0000256" key="1">
    <source>
        <dbReference type="ARBA" id="ARBA00004146"/>
    </source>
</evidence>
<keyword evidence="14" id="KW-1185">Reference proteome</keyword>
<evidence type="ECO:0000256" key="8">
    <source>
        <dbReference type="ARBA" id="ARBA00023018"/>
    </source>
</evidence>
<comment type="caution">
    <text evidence="13">The sequence shown here is derived from an EMBL/GenBank/DDBJ whole genome shotgun (WGS) entry which is preliminary data.</text>
</comment>
<proteinExistence type="inferred from homology"/>
<feature type="transmembrane region" description="Helical" evidence="11">
    <location>
        <begin position="89"/>
        <end position="111"/>
    </location>
</feature>
<dbReference type="InterPro" id="IPR027469">
    <property type="entry name" value="Cation_efflux_TMD_sf"/>
</dbReference>
<feature type="transmembrane region" description="Helical" evidence="11">
    <location>
        <begin position="61"/>
        <end position="83"/>
    </location>
</feature>
<dbReference type="GO" id="GO:0008324">
    <property type="term" value="F:monoatomic cation transmembrane transporter activity"/>
    <property type="evidence" value="ECO:0007669"/>
    <property type="project" value="InterPro"/>
</dbReference>
<evidence type="ECO:0000256" key="6">
    <source>
        <dbReference type="ARBA" id="ARBA00022833"/>
    </source>
</evidence>
<feature type="transmembrane region" description="Helical" evidence="11">
    <location>
        <begin position="233"/>
        <end position="253"/>
    </location>
</feature>
<comment type="subcellular location">
    <subcellularLocation>
        <location evidence="2">Cytoplasmic vesicle</location>
        <location evidence="2">Secretory vesicle</location>
        <location evidence="2">Synaptic vesicle membrane</location>
        <topology evidence="2">Multi-pass membrane protein</topology>
    </subcellularLocation>
    <subcellularLocation>
        <location evidence="1">Early endosome membrane</location>
    </subcellularLocation>
</comment>
<dbReference type="PANTHER" id="PTHR31937">
    <property type="entry name" value="TRANSMEMBRANE PROTEIN 163"/>
    <property type="match status" value="1"/>
</dbReference>
<evidence type="ECO:0000256" key="11">
    <source>
        <dbReference type="SAM" id="Phobius"/>
    </source>
</evidence>
<comment type="similarity">
    <text evidence="3">Belongs to the TMEM163 family.</text>
</comment>
<feature type="transmembrane region" description="Helical" evidence="11">
    <location>
        <begin position="202"/>
        <end position="221"/>
    </location>
</feature>
<feature type="transmembrane region" description="Helical" evidence="11">
    <location>
        <begin position="164"/>
        <end position="181"/>
    </location>
</feature>
<dbReference type="Gene3D" id="1.20.1510.10">
    <property type="entry name" value="Cation efflux protein transmembrane domain"/>
    <property type="match status" value="1"/>
</dbReference>
<keyword evidence="9 11" id="KW-0472">Membrane</keyword>
<evidence type="ECO:0000313" key="13">
    <source>
        <dbReference type="EMBL" id="KAK2562837.1"/>
    </source>
</evidence>
<dbReference type="EMBL" id="JARQWQ010000027">
    <property type="protein sequence ID" value="KAK2562837.1"/>
    <property type="molecule type" value="Genomic_DNA"/>
</dbReference>
<dbReference type="SUPFAM" id="SSF161111">
    <property type="entry name" value="Cation efflux protein transmembrane domain-like"/>
    <property type="match status" value="1"/>
</dbReference>
<organism evidence="13 14">
    <name type="scientific">Acropora cervicornis</name>
    <name type="common">Staghorn coral</name>
    <dbReference type="NCBI Taxonomy" id="6130"/>
    <lineage>
        <taxon>Eukaryota</taxon>
        <taxon>Metazoa</taxon>
        <taxon>Cnidaria</taxon>
        <taxon>Anthozoa</taxon>
        <taxon>Hexacorallia</taxon>
        <taxon>Scleractinia</taxon>
        <taxon>Astrocoeniina</taxon>
        <taxon>Acroporidae</taxon>
        <taxon>Acropora</taxon>
    </lineage>
</organism>
<accession>A0AAD9QK96</accession>
<dbReference type="PANTHER" id="PTHR31937:SF2">
    <property type="entry name" value="TRANSMEMBRANE PROTEIN 163"/>
    <property type="match status" value="1"/>
</dbReference>
<dbReference type="GO" id="GO:0030672">
    <property type="term" value="C:synaptic vesicle membrane"/>
    <property type="evidence" value="ECO:0007669"/>
    <property type="project" value="UniProtKB-SubCell"/>
</dbReference>
<sequence>MSNGSDSPASQRSSIMEAFLDNENTDMLPPQDGHCVSYLEETKLPSRTFLPQKFREKWTRAAFAVSIASFFVTVIFSFVSFFASKTTESSSIFASAFDGILGAFNSLVVAWRFRDSLNSDITPKREKVATLGIAVTFLASGSATIAIATLRLLSNDHPEKPDDLIIILGVSFVSYFALAPIQDCIAKKLKSPSLRAAAIDSWLAAAMSSGVLITTCIYRQVGTSVWFLDHSVAIFIGLLSLIYGLWLVMHIALNGKNGNGKLC</sequence>
<evidence type="ECO:0000256" key="7">
    <source>
        <dbReference type="ARBA" id="ARBA00022989"/>
    </source>
</evidence>
<evidence type="ECO:0000256" key="5">
    <source>
        <dbReference type="ARBA" id="ARBA00022753"/>
    </source>
</evidence>
<reference evidence="13" key="1">
    <citation type="journal article" date="2023" name="G3 (Bethesda)">
        <title>Whole genome assembly and annotation of the endangered Caribbean coral Acropora cervicornis.</title>
        <authorList>
            <person name="Selwyn J.D."/>
            <person name="Vollmer S.V."/>
        </authorList>
    </citation>
    <scope>NUCLEOTIDE SEQUENCE</scope>
    <source>
        <strain evidence="13">K2</strain>
    </source>
</reference>
<dbReference type="AlphaFoldDB" id="A0AAD9QK96"/>
<dbReference type="InterPro" id="IPR058533">
    <property type="entry name" value="Cation_efflux_TM"/>
</dbReference>
<evidence type="ECO:0000256" key="4">
    <source>
        <dbReference type="ARBA" id="ARBA00022692"/>
    </source>
</evidence>
<evidence type="ECO:0000256" key="10">
    <source>
        <dbReference type="ARBA" id="ARBA00023329"/>
    </source>
</evidence>
<keyword evidence="8" id="KW-0770">Synapse</keyword>
<dbReference type="InterPro" id="IPR026765">
    <property type="entry name" value="Tmem163"/>
</dbReference>
<feature type="transmembrane region" description="Helical" evidence="11">
    <location>
        <begin position="131"/>
        <end position="152"/>
    </location>
</feature>
<dbReference type="GO" id="GO:0031901">
    <property type="term" value="C:early endosome membrane"/>
    <property type="evidence" value="ECO:0007669"/>
    <property type="project" value="UniProtKB-SubCell"/>
</dbReference>
<name>A0AAD9QK96_ACRCE</name>
<keyword evidence="5" id="KW-0967">Endosome</keyword>
<keyword evidence="10" id="KW-0968">Cytoplasmic vesicle</keyword>